<dbReference type="EMBL" id="GECU01000344">
    <property type="protein sequence ID" value="JAT07363.1"/>
    <property type="molecule type" value="Transcribed_RNA"/>
</dbReference>
<keyword evidence="1" id="KW-0812">Transmembrane</keyword>
<feature type="transmembrane region" description="Helical" evidence="1">
    <location>
        <begin position="91"/>
        <end position="112"/>
    </location>
</feature>
<organism evidence="2">
    <name type="scientific">Homalodisca liturata</name>
    <dbReference type="NCBI Taxonomy" id="320908"/>
    <lineage>
        <taxon>Eukaryota</taxon>
        <taxon>Metazoa</taxon>
        <taxon>Ecdysozoa</taxon>
        <taxon>Arthropoda</taxon>
        <taxon>Hexapoda</taxon>
        <taxon>Insecta</taxon>
        <taxon>Pterygota</taxon>
        <taxon>Neoptera</taxon>
        <taxon>Paraneoptera</taxon>
        <taxon>Hemiptera</taxon>
        <taxon>Auchenorrhyncha</taxon>
        <taxon>Membracoidea</taxon>
        <taxon>Cicadellidae</taxon>
        <taxon>Cicadellinae</taxon>
        <taxon>Proconiini</taxon>
        <taxon>Homalodisca</taxon>
    </lineage>
</organism>
<name>A0A1B6K7D6_9HEMI</name>
<keyword evidence="1" id="KW-1133">Transmembrane helix</keyword>
<accession>A0A1B6K7D6</accession>
<feature type="non-terminal residue" evidence="2">
    <location>
        <position position="1"/>
    </location>
</feature>
<keyword evidence="1" id="KW-0472">Membrane</keyword>
<dbReference type="AlphaFoldDB" id="A0A1B6K7D6"/>
<dbReference type="PANTHER" id="PTHR10877:SF183">
    <property type="entry name" value="AT14535P-RELATED"/>
    <property type="match status" value="1"/>
</dbReference>
<reference evidence="2" key="1">
    <citation type="submission" date="2015-11" db="EMBL/GenBank/DDBJ databases">
        <title>De novo transcriptome assembly of four potential Pierce s Disease insect vectors from Arizona vineyards.</title>
        <authorList>
            <person name="Tassone E.E."/>
        </authorList>
    </citation>
    <scope>NUCLEOTIDE SEQUENCE</scope>
</reference>
<gene>
    <name evidence="2" type="ORF">g.58166</name>
</gene>
<proteinExistence type="predicted"/>
<sequence length="150" mass="17187">NYYYMAILPASEVPVNTSMSYSFEIYYMLCQVWEKQWSNHYCLIGNQTTESRMHCLCTHMSFFAGAIAVPPNDINPFSDAHLFLTVFDNPWVVAFVMIILLLFLLALLWAAYKDRKDKLFRDVIVLDDNFPGESHGYLVAVHTGARMSAG</sequence>
<protein>
    <submittedName>
        <fullName evidence="2">Uncharacterized protein</fullName>
    </submittedName>
</protein>
<feature type="non-terminal residue" evidence="2">
    <location>
        <position position="150"/>
    </location>
</feature>
<dbReference type="InterPro" id="IPR051223">
    <property type="entry name" value="Polycystin"/>
</dbReference>
<evidence type="ECO:0000256" key="1">
    <source>
        <dbReference type="SAM" id="Phobius"/>
    </source>
</evidence>
<dbReference type="PANTHER" id="PTHR10877">
    <property type="entry name" value="POLYCYSTIN FAMILY MEMBER"/>
    <property type="match status" value="1"/>
</dbReference>
<evidence type="ECO:0000313" key="2">
    <source>
        <dbReference type="EMBL" id="JAT07363.1"/>
    </source>
</evidence>